<reference evidence="1" key="1">
    <citation type="submission" date="2023-04" db="EMBL/GenBank/DDBJ databases">
        <title>Draft Genome sequencing of Naganishia species isolated from polar environments using Oxford Nanopore Technology.</title>
        <authorList>
            <person name="Leo P."/>
            <person name="Venkateswaran K."/>
        </authorList>
    </citation>
    <scope>NUCLEOTIDE SEQUENCE</scope>
    <source>
        <strain evidence="1">MNA-CCFEE 5425</strain>
    </source>
</reference>
<dbReference type="Proteomes" id="UP001243375">
    <property type="component" value="Unassembled WGS sequence"/>
</dbReference>
<gene>
    <name evidence="1" type="ORF">QFC22_006620</name>
</gene>
<sequence length="155" mass="16611">MMVKNVTVFGAGLMGAGIAQVAAQNGFKVVLSDVTEGALQNGLQIIQKSLGRVAKKKFEGREGEVDAWKGQVLANIKMVTDPCQAVSSSDLVIEAIVENLKIKRDLFGFLDRKADPSCIFASNTSSLSIGDIAGTCSAERLTRWVFVEVGDMEKD</sequence>
<comment type="caution">
    <text evidence="1">The sequence shown here is derived from an EMBL/GenBank/DDBJ whole genome shotgun (WGS) entry which is preliminary data.</text>
</comment>
<protein>
    <submittedName>
        <fullName evidence="1">Uncharacterized protein</fullName>
    </submittedName>
</protein>
<accession>A0ACC2WGV3</accession>
<evidence type="ECO:0000313" key="2">
    <source>
        <dbReference type="Proteomes" id="UP001243375"/>
    </source>
</evidence>
<organism evidence="1 2">
    <name type="scientific">Naganishia vaughanmartiniae</name>
    <dbReference type="NCBI Taxonomy" id="1424756"/>
    <lineage>
        <taxon>Eukaryota</taxon>
        <taxon>Fungi</taxon>
        <taxon>Dikarya</taxon>
        <taxon>Basidiomycota</taxon>
        <taxon>Agaricomycotina</taxon>
        <taxon>Tremellomycetes</taxon>
        <taxon>Filobasidiales</taxon>
        <taxon>Filobasidiaceae</taxon>
        <taxon>Naganishia</taxon>
    </lineage>
</organism>
<proteinExistence type="predicted"/>
<name>A0ACC2WGV3_9TREE</name>
<evidence type="ECO:0000313" key="1">
    <source>
        <dbReference type="EMBL" id="KAJ9111024.1"/>
    </source>
</evidence>
<dbReference type="EMBL" id="JASBWU010000033">
    <property type="protein sequence ID" value="KAJ9111024.1"/>
    <property type="molecule type" value="Genomic_DNA"/>
</dbReference>
<keyword evidence="2" id="KW-1185">Reference proteome</keyword>